<evidence type="ECO:0000313" key="2">
    <source>
        <dbReference type="EMBL" id="BAK84263.1"/>
    </source>
</evidence>
<dbReference type="GO" id="GO:0003677">
    <property type="term" value="F:DNA binding"/>
    <property type="evidence" value="ECO:0007669"/>
    <property type="project" value="InterPro"/>
</dbReference>
<name>G2I005_KOMMN</name>
<evidence type="ECO:0000313" key="3">
    <source>
        <dbReference type="Proteomes" id="UP000009044"/>
    </source>
</evidence>
<dbReference type="PATRIC" id="fig|634177.7.peg.2105"/>
<gene>
    <name evidence="2" type="ordered locus">GLX_18510</name>
</gene>
<organism evidence="2 3">
    <name type="scientific">Komagataeibacter medellinensis (strain NBRC 3288 / BCRC 11682 / LMG 1693 / Kondo 51)</name>
    <name type="common">Gluconacetobacter medellinensis</name>
    <dbReference type="NCBI Taxonomy" id="634177"/>
    <lineage>
        <taxon>Bacteria</taxon>
        <taxon>Pseudomonadati</taxon>
        <taxon>Pseudomonadota</taxon>
        <taxon>Alphaproteobacteria</taxon>
        <taxon>Acetobacterales</taxon>
        <taxon>Acetobacteraceae</taxon>
        <taxon>Komagataeibacter</taxon>
    </lineage>
</organism>
<dbReference type="EMBL" id="AP012159">
    <property type="protein sequence ID" value="BAK84263.1"/>
    <property type="molecule type" value="Genomic_DNA"/>
</dbReference>
<dbReference type="Proteomes" id="UP000009044">
    <property type="component" value="Chromosome"/>
</dbReference>
<dbReference type="GO" id="GO:0004803">
    <property type="term" value="F:transposase activity"/>
    <property type="evidence" value="ECO:0007669"/>
    <property type="project" value="InterPro"/>
</dbReference>
<accession>G2I005</accession>
<dbReference type="eggNOG" id="COG3666">
    <property type="taxonomic scope" value="Bacteria"/>
</dbReference>
<dbReference type="InterPro" id="IPR002559">
    <property type="entry name" value="Transposase_11"/>
</dbReference>
<sequence>MAANLHLDHDTIATFRRTNRTAIEAAFAQVLLLARVTGLLRPGVVLIDGTKIDADASKYRSLRYNRIRVLSMENTIRLPKTVLADTGYASEQAVRKLRKKGIDPLIVIGRPRARRPYDFRPPPENREPRRITEPWRPAMKDRLETTEAGDVYRLRKQTVEPVFGIIKSIMGFRRFSLRSLAKVTTKWTLVALAYNCKRMARLHAA</sequence>
<dbReference type="AlphaFoldDB" id="G2I005"/>
<dbReference type="KEGG" id="gxy:GLX_18510"/>
<reference evidence="3" key="1">
    <citation type="journal article" date="2011" name="J. Bacteriol.">
        <title>Complete genome sequence of NBRC 3288, a unique cellulose-nonproducing strain of Gluconacetobacter xylinus isolated from vinegar.</title>
        <authorList>
            <person name="Ogino H."/>
            <person name="Azuma Y."/>
            <person name="Hosoyama A."/>
            <person name="Nakazawa H."/>
            <person name="Matsutani M."/>
            <person name="Hasegawa A."/>
            <person name="Otsuyama K."/>
            <person name="Matsushita K."/>
            <person name="Fujita N."/>
            <person name="Shirai M."/>
        </authorList>
    </citation>
    <scope>NUCLEOTIDE SEQUENCE [LARGE SCALE GENOMIC DNA]</scope>
    <source>
        <strain evidence="3">NBRC 3288 / BCRC 11682 / LMG 1693</strain>
    </source>
</reference>
<protein>
    <submittedName>
        <fullName evidence="2">Transposase</fullName>
    </submittedName>
</protein>
<dbReference type="PANTHER" id="PTHR33408">
    <property type="entry name" value="TRANSPOSASE"/>
    <property type="match status" value="1"/>
</dbReference>
<dbReference type="Pfam" id="PF01609">
    <property type="entry name" value="DDE_Tnp_1"/>
    <property type="match status" value="1"/>
</dbReference>
<proteinExistence type="predicted"/>
<dbReference type="HOGENOM" id="CLU_127041_0_0_5"/>
<dbReference type="STRING" id="634177.GLX_18510"/>
<dbReference type="GO" id="GO:0006313">
    <property type="term" value="P:DNA transposition"/>
    <property type="evidence" value="ECO:0007669"/>
    <property type="project" value="InterPro"/>
</dbReference>
<feature type="domain" description="Transposase IS4-like" evidence="1">
    <location>
        <begin position="76"/>
        <end position="196"/>
    </location>
</feature>
<dbReference type="SUPFAM" id="SSF53098">
    <property type="entry name" value="Ribonuclease H-like"/>
    <property type="match status" value="1"/>
</dbReference>
<evidence type="ECO:0000259" key="1">
    <source>
        <dbReference type="Pfam" id="PF01609"/>
    </source>
</evidence>
<dbReference type="PANTHER" id="PTHR33408:SF2">
    <property type="entry name" value="TRANSPOSASE DDE DOMAIN-CONTAINING PROTEIN"/>
    <property type="match status" value="1"/>
</dbReference>
<dbReference type="InterPro" id="IPR012337">
    <property type="entry name" value="RNaseH-like_sf"/>
</dbReference>